<keyword evidence="12 17" id="KW-0496">Mitochondrion</keyword>
<keyword evidence="5" id="KW-0813">Transport</keyword>
<feature type="transmembrane region" description="Helical" evidence="16">
    <location>
        <begin position="52"/>
        <end position="73"/>
    </location>
</feature>
<dbReference type="EMBL" id="MT993975">
    <property type="protein sequence ID" value="QOI72753.1"/>
    <property type="molecule type" value="Genomic_DNA"/>
</dbReference>
<evidence type="ECO:0000256" key="11">
    <source>
        <dbReference type="ARBA" id="ARBA00023027"/>
    </source>
</evidence>
<evidence type="ECO:0000256" key="12">
    <source>
        <dbReference type="ARBA" id="ARBA00023128"/>
    </source>
</evidence>
<evidence type="ECO:0000256" key="15">
    <source>
        <dbReference type="ARBA" id="ARBA00049551"/>
    </source>
</evidence>
<dbReference type="GO" id="GO:0031966">
    <property type="term" value="C:mitochondrial membrane"/>
    <property type="evidence" value="ECO:0007669"/>
    <property type="project" value="UniProtKB-SubCell"/>
</dbReference>
<evidence type="ECO:0000313" key="17">
    <source>
        <dbReference type="EMBL" id="QOI72753.1"/>
    </source>
</evidence>
<dbReference type="CTD" id="4541"/>
<dbReference type="GeneID" id="63349664"/>
<evidence type="ECO:0000256" key="16">
    <source>
        <dbReference type="SAM" id="Phobius"/>
    </source>
</evidence>
<evidence type="ECO:0000256" key="8">
    <source>
        <dbReference type="ARBA" id="ARBA00022967"/>
    </source>
</evidence>
<evidence type="ECO:0000256" key="5">
    <source>
        <dbReference type="ARBA" id="ARBA00022448"/>
    </source>
</evidence>
<keyword evidence="7 16" id="KW-0812">Transmembrane</keyword>
<dbReference type="InterPro" id="IPR050269">
    <property type="entry name" value="ComplexI_Subunit6"/>
</dbReference>
<protein>
    <recommendedName>
        <fullName evidence="4">NADH-ubiquinone oxidoreductase chain 6</fullName>
        <ecNumber evidence="3">7.1.1.2</ecNumber>
    </recommendedName>
    <alternativeName>
        <fullName evidence="14">NADH dehydrogenase subunit 6</fullName>
    </alternativeName>
</protein>
<keyword evidence="6" id="KW-0679">Respiratory chain</keyword>
<keyword evidence="11" id="KW-0520">NAD</keyword>
<geneLocation type="mitochondrion" evidence="17"/>
<dbReference type="EC" id="7.1.1.2" evidence="3"/>
<keyword evidence="8" id="KW-1278">Translocase</keyword>
<evidence type="ECO:0000256" key="14">
    <source>
        <dbReference type="ARBA" id="ARBA00031019"/>
    </source>
</evidence>
<proteinExistence type="inferred from homology"/>
<reference evidence="17" key="1">
    <citation type="journal article" date="2021" name="Mitochondrial DNA Part B Resour">
        <title>The complete mitochondrial genome of the two-spotted cricket Gryllus bimaculatus (Orthoptera: Gryllidae) from South Korea.</title>
        <authorList>
            <person name="Park B."/>
            <person name="Choi E.H."/>
            <person name="Kim G."/>
            <person name="Shin C.R."/>
            <person name="Hwang J."/>
            <person name="Baek S.Y."/>
            <person name="Hwang U.W."/>
        </authorList>
    </citation>
    <scope>NUCLEOTIDE SEQUENCE</scope>
</reference>
<name>A0A7L8ZQV6_GRYBI</name>
<feature type="transmembrane region" description="Helical" evidence="16">
    <location>
        <begin position="140"/>
        <end position="160"/>
    </location>
</feature>
<evidence type="ECO:0000256" key="1">
    <source>
        <dbReference type="ARBA" id="ARBA00004225"/>
    </source>
</evidence>
<comment type="subcellular location">
    <subcellularLocation>
        <location evidence="1">Mitochondrion membrane</location>
        <topology evidence="1">Multi-pass membrane protein</topology>
    </subcellularLocation>
</comment>
<keyword evidence="10 16" id="KW-1133">Transmembrane helix</keyword>
<gene>
    <name evidence="17" type="primary">ND6</name>
</gene>
<accession>A0A7L8ZQV6</accession>
<evidence type="ECO:0000256" key="9">
    <source>
        <dbReference type="ARBA" id="ARBA00022982"/>
    </source>
</evidence>
<evidence type="ECO:0000256" key="2">
    <source>
        <dbReference type="ARBA" id="ARBA00005698"/>
    </source>
</evidence>
<keyword evidence="13 16" id="KW-0472">Membrane</keyword>
<dbReference type="GO" id="GO:0008137">
    <property type="term" value="F:NADH dehydrogenase (ubiquinone) activity"/>
    <property type="evidence" value="ECO:0007669"/>
    <property type="project" value="UniProtKB-EC"/>
</dbReference>
<evidence type="ECO:0000256" key="13">
    <source>
        <dbReference type="ARBA" id="ARBA00023136"/>
    </source>
</evidence>
<evidence type="ECO:0000256" key="6">
    <source>
        <dbReference type="ARBA" id="ARBA00022660"/>
    </source>
</evidence>
<dbReference type="RefSeq" id="YP_010015756.1">
    <property type="nucleotide sequence ID" value="NC_053546.1"/>
</dbReference>
<comment type="similarity">
    <text evidence="2">Belongs to the complex I subunit 6 family.</text>
</comment>
<feature type="transmembrane region" description="Helical" evidence="16">
    <location>
        <begin position="85"/>
        <end position="103"/>
    </location>
</feature>
<sequence>MFMLTFTMFMLMINTLFIMMNHPLAITLLIIIQTMMICITTGSISYSFWFSYILFLIFLGGMLVLFIYITSLASNEMFQLPVKTMIINFMMSITIILTMNYMFNHMLSFHMYMNDSFMNKTINITMENNNLNQLYNYPNFIMTIITIMYLLITLIIIVKITSFQEGPLRHSSS</sequence>
<evidence type="ECO:0000256" key="4">
    <source>
        <dbReference type="ARBA" id="ARBA00021095"/>
    </source>
</evidence>
<organism evidence="17">
    <name type="scientific">Gryllus bimaculatus</name>
    <name type="common">Two-spotted cricket</name>
    <dbReference type="NCBI Taxonomy" id="6999"/>
    <lineage>
        <taxon>Eukaryota</taxon>
        <taxon>Metazoa</taxon>
        <taxon>Ecdysozoa</taxon>
        <taxon>Arthropoda</taxon>
        <taxon>Hexapoda</taxon>
        <taxon>Insecta</taxon>
        <taxon>Pterygota</taxon>
        <taxon>Neoptera</taxon>
        <taxon>Polyneoptera</taxon>
        <taxon>Orthoptera</taxon>
        <taxon>Ensifera</taxon>
        <taxon>Gryllidea</taxon>
        <taxon>Grylloidea</taxon>
        <taxon>Gryllidae</taxon>
        <taxon>Gryllinae</taxon>
        <taxon>Gryllus</taxon>
    </lineage>
</organism>
<dbReference type="AlphaFoldDB" id="A0A7L8ZQV6"/>
<reference evidence="17" key="2">
    <citation type="submission" date="2024-08" db="EMBL/GenBank/DDBJ databases">
        <authorList>
            <person name="Park B."/>
            <person name="Choi E.H."/>
            <person name="Hwang U.W."/>
        </authorList>
    </citation>
    <scope>NUCLEOTIDE SEQUENCE</scope>
</reference>
<comment type="catalytic activity">
    <reaction evidence="15">
        <text>a ubiquinone + NADH + 5 H(+)(in) = a ubiquinol + NAD(+) + 4 H(+)(out)</text>
        <dbReference type="Rhea" id="RHEA:29091"/>
        <dbReference type="Rhea" id="RHEA-COMP:9565"/>
        <dbReference type="Rhea" id="RHEA-COMP:9566"/>
        <dbReference type="ChEBI" id="CHEBI:15378"/>
        <dbReference type="ChEBI" id="CHEBI:16389"/>
        <dbReference type="ChEBI" id="CHEBI:17976"/>
        <dbReference type="ChEBI" id="CHEBI:57540"/>
        <dbReference type="ChEBI" id="CHEBI:57945"/>
        <dbReference type="EC" id="7.1.1.2"/>
    </reaction>
</comment>
<evidence type="ECO:0000256" key="7">
    <source>
        <dbReference type="ARBA" id="ARBA00022692"/>
    </source>
</evidence>
<keyword evidence="9" id="KW-0249">Electron transport</keyword>
<dbReference type="PANTHER" id="PTHR11435">
    <property type="entry name" value="NADH UBIQUINONE OXIDOREDUCTASE SUBUNIT ND6"/>
    <property type="match status" value="1"/>
</dbReference>
<evidence type="ECO:0000256" key="3">
    <source>
        <dbReference type="ARBA" id="ARBA00012944"/>
    </source>
</evidence>
<evidence type="ECO:0000256" key="10">
    <source>
        <dbReference type="ARBA" id="ARBA00022989"/>
    </source>
</evidence>
<dbReference type="PANTHER" id="PTHR11435:SF1">
    <property type="entry name" value="NADH-UBIQUINONE OXIDOREDUCTASE CHAIN 6"/>
    <property type="match status" value="1"/>
</dbReference>